<keyword evidence="3" id="KW-1185">Reference proteome</keyword>
<organism evidence="2 3">
    <name type="scientific">Desmophyllum pertusum</name>
    <dbReference type="NCBI Taxonomy" id="174260"/>
    <lineage>
        <taxon>Eukaryota</taxon>
        <taxon>Metazoa</taxon>
        <taxon>Cnidaria</taxon>
        <taxon>Anthozoa</taxon>
        <taxon>Hexacorallia</taxon>
        <taxon>Scleractinia</taxon>
        <taxon>Caryophylliina</taxon>
        <taxon>Caryophylliidae</taxon>
        <taxon>Desmophyllum</taxon>
    </lineage>
</organism>
<protein>
    <submittedName>
        <fullName evidence="2">Uncharacterized protein</fullName>
    </submittedName>
</protein>
<accession>A0A9W9ZIU8</accession>
<dbReference type="AlphaFoldDB" id="A0A9W9ZIU8"/>
<feature type="compositionally biased region" description="Basic and acidic residues" evidence="1">
    <location>
        <begin position="183"/>
        <end position="192"/>
    </location>
</feature>
<feature type="region of interest" description="Disordered" evidence="1">
    <location>
        <begin position="183"/>
        <end position="220"/>
    </location>
</feature>
<proteinExistence type="predicted"/>
<reference evidence="2" key="1">
    <citation type="submission" date="2023-01" db="EMBL/GenBank/DDBJ databases">
        <title>Genome assembly of the deep-sea coral Lophelia pertusa.</title>
        <authorList>
            <person name="Herrera S."/>
            <person name="Cordes E."/>
        </authorList>
    </citation>
    <scope>NUCLEOTIDE SEQUENCE</scope>
    <source>
        <strain evidence="2">USNM1676648</strain>
        <tissue evidence="2">Polyp</tissue>
    </source>
</reference>
<evidence type="ECO:0000313" key="2">
    <source>
        <dbReference type="EMBL" id="KAJ7382546.1"/>
    </source>
</evidence>
<name>A0A9W9ZIU8_9CNID</name>
<gene>
    <name evidence="2" type="ORF">OS493_034437</name>
</gene>
<dbReference type="EMBL" id="MU825921">
    <property type="protein sequence ID" value="KAJ7382546.1"/>
    <property type="molecule type" value="Genomic_DNA"/>
</dbReference>
<evidence type="ECO:0000313" key="3">
    <source>
        <dbReference type="Proteomes" id="UP001163046"/>
    </source>
</evidence>
<dbReference type="Proteomes" id="UP001163046">
    <property type="component" value="Unassembled WGS sequence"/>
</dbReference>
<evidence type="ECO:0000256" key="1">
    <source>
        <dbReference type="SAM" id="MobiDB-lite"/>
    </source>
</evidence>
<comment type="caution">
    <text evidence="2">The sequence shown here is derived from an EMBL/GenBank/DDBJ whole genome shotgun (WGS) entry which is preliminary data.</text>
</comment>
<dbReference type="OrthoDB" id="5965379at2759"/>
<sequence length="250" mass="28169">MNRPVDAKQGVLRLTSKERNQFLMGLVSLTSIHFEEISKAASIADQDKIRKSTLAFKRKRANAHRQNCAQTAKKEAQEGKTYESGIGLNLDLNTTVTAGKNESIYVNCGNFNNNKVWSEEETNVYAGVLCNTDDSRSWRLQLENYVLKKQANEELFVKSREELKYIDVFGLKDMTSVSCKASDLNKSEEHDTGGNSNVSSQERSDVKASKKPRLVSCSEETEYVSTLSHIQDASGAKERENPIIWMQEKM</sequence>